<dbReference type="InterPro" id="IPR001279">
    <property type="entry name" value="Metallo-B-lactamas"/>
</dbReference>
<organism evidence="3 4">
    <name type="scientific">Serratia marcescens</name>
    <dbReference type="NCBI Taxonomy" id="615"/>
    <lineage>
        <taxon>Bacteria</taxon>
        <taxon>Pseudomonadati</taxon>
        <taxon>Pseudomonadota</taxon>
        <taxon>Gammaproteobacteria</taxon>
        <taxon>Enterobacterales</taxon>
        <taxon>Yersiniaceae</taxon>
        <taxon>Serratia</taxon>
    </lineage>
</organism>
<accession>A0A1Q4P5J4</accession>
<evidence type="ECO:0000256" key="1">
    <source>
        <dbReference type="ARBA" id="ARBA00022801"/>
    </source>
</evidence>
<dbReference type="Pfam" id="PF12706">
    <property type="entry name" value="Lactamase_B_2"/>
    <property type="match status" value="1"/>
</dbReference>
<dbReference type="InterPro" id="IPR050114">
    <property type="entry name" value="UPF0173_UPF0282_UlaG_hydrolase"/>
</dbReference>
<sequence>MKLTQIRNATLLLDYAGQTFLIDPFLAPRGAYPGLEGTLNAHLRNPLVDLPVEVESLLHPDAVLVTHTHPDHWDEAAQRLLPKDTPIFAQHEQDAALIRAAGFRQVRVLQAQTAFGGITLYKTAGQHGSDRAYADAQLASILGEVCGIVFSHPAEPRVYLAGDTVWHPQVDEALRTFTPDVIILNAGDAQIPGVGNIIMGKEDVLRAHRAMPNATIVATHLEAVNHCVLSRETLRRFIAEQALGPWVRVPEDGESYYL</sequence>
<dbReference type="PANTHER" id="PTHR43546:SF9">
    <property type="entry name" value="L-ASCORBATE-6-PHOSPHATE LACTONASE ULAG-RELATED"/>
    <property type="match status" value="1"/>
</dbReference>
<evidence type="ECO:0000313" key="4">
    <source>
        <dbReference type="Proteomes" id="UP000185770"/>
    </source>
</evidence>
<dbReference type="InterPro" id="IPR036866">
    <property type="entry name" value="RibonucZ/Hydroxyglut_hydro"/>
</dbReference>
<dbReference type="Gene3D" id="3.60.15.10">
    <property type="entry name" value="Ribonuclease Z/Hydroxyacylglutathione hydrolase-like"/>
    <property type="match status" value="1"/>
</dbReference>
<proteinExistence type="predicted"/>
<name>A0A1Q4P5J4_SERMA</name>
<dbReference type="EMBL" id="MJAO01000002">
    <property type="protein sequence ID" value="OKB68400.1"/>
    <property type="molecule type" value="Genomic_DNA"/>
</dbReference>
<dbReference type="SMART" id="SM00849">
    <property type="entry name" value="Lactamase_B"/>
    <property type="match status" value="1"/>
</dbReference>
<dbReference type="AlphaFoldDB" id="A0A1Q4P5J4"/>
<protein>
    <recommendedName>
        <fullName evidence="2">Metallo-beta-lactamase domain-containing protein</fullName>
    </recommendedName>
</protein>
<gene>
    <name evidence="3" type="ORF">BHU62_02740</name>
</gene>
<dbReference type="GO" id="GO:0016787">
    <property type="term" value="F:hydrolase activity"/>
    <property type="evidence" value="ECO:0007669"/>
    <property type="project" value="UniProtKB-KW"/>
</dbReference>
<comment type="caution">
    <text evidence="3">The sequence shown here is derived from an EMBL/GenBank/DDBJ whole genome shotgun (WGS) entry which is preliminary data.</text>
</comment>
<dbReference type="PANTHER" id="PTHR43546">
    <property type="entry name" value="UPF0173 METAL-DEPENDENT HYDROLASE MJ1163-RELATED"/>
    <property type="match status" value="1"/>
</dbReference>
<dbReference type="RefSeq" id="WP_073529044.1">
    <property type="nucleotide sequence ID" value="NZ_MJAO01000002.1"/>
</dbReference>
<dbReference type="OrthoDB" id="9805728at2"/>
<dbReference type="Proteomes" id="UP000185770">
    <property type="component" value="Unassembled WGS sequence"/>
</dbReference>
<evidence type="ECO:0000313" key="3">
    <source>
        <dbReference type="EMBL" id="OKB68400.1"/>
    </source>
</evidence>
<feature type="domain" description="Metallo-beta-lactamase" evidence="2">
    <location>
        <begin position="6"/>
        <end position="220"/>
    </location>
</feature>
<keyword evidence="1" id="KW-0378">Hydrolase</keyword>
<dbReference type="SUPFAM" id="SSF56281">
    <property type="entry name" value="Metallo-hydrolase/oxidoreductase"/>
    <property type="match status" value="1"/>
</dbReference>
<reference evidence="3 4" key="1">
    <citation type="submission" date="2016-09" db="EMBL/GenBank/DDBJ databases">
        <title>Serratia marcescens MSU-97 and epiphytic antimycotic-producing bacteria.</title>
        <authorList>
            <person name="Matilla M.A."/>
        </authorList>
    </citation>
    <scope>NUCLEOTIDE SEQUENCE [LARGE SCALE GENOMIC DNA]</scope>
    <source>
        <strain evidence="3 4">MSU-97</strain>
    </source>
</reference>
<evidence type="ECO:0000259" key="2">
    <source>
        <dbReference type="SMART" id="SM00849"/>
    </source>
</evidence>